<sequence length="324" mass="36681">MKCLTFRHLLSIFFIATTFLFSTFQCYANDYDKLFKTKIEPLKEKAKQGDIDALNRLAWRYRAIISTSGDNIKYDSPVAKDAFSFIMSHYKEGNAKLEYEISGYYKEGIGVDKNISEAERWIEKSAQHNYAEAQYIIARKYLDGNDNQNALIWLKKAVDQGYDPAEDKLAEMYHAGTGVDKDCLMAVKLYLKSATSKAQRGVGKIQNDPTCQSALQTPEAKRILAPSPDLANPTDAAEQTAFGASYDDGGNKHIDYVKAKFWYEKAAAQDYTDAIRKLAFMYEKGKGMEPDYQKAYELYKRSAAQGDGASQYMVEAMTPHMKKK</sequence>
<proteinExistence type="predicted"/>
<dbReference type="Proteomes" id="UP001444146">
    <property type="component" value="Unassembled WGS sequence"/>
</dbReference>
<feature type="chain" id="PRO_5045923979" evidence="1">
    <location>
        <begin position="29"/>
        <end position="324"/>
    </location>
</feature>
<reference evidence="2 3" key="1">
    <citation type="submission" date="2024-01" db="EMBL/GenBank/DDBJ databases">
        <title>Pseudocitrobacter sp. Endophytic strain Cyp-38L.</title>
        <authorList>
            <person name="Amer M.A."/>
            <person name="Hamed S.M."/>
        </authorList>
    </citation>
    <scope>NUCLEOTIDE SEQUENCE [LARGE SCALE GENOMIC DNA]</scope>
    <source>
        <strain evidence="2 3">Cyp38S</strain>
    </source>
</reference>
<gene>
    <name evidence="2" type="ORF">VSR74_18135</name>
</gene>
<keyword evidence="3" id="KW-1185">Reference proteome</keyword>
<organism evidence="2 3">
    <name type="scientific">Pseudocitrobacter cyperus</name>
    <dbReference type="NCBI Taxonomy" id="3112843"/>
    <lineage>
        <taxon>Bacteria</taxon>
        <taxon>Pseudomonadati</taxon>
        <taxon>Pseudomonadota</taxon>
        <taxon>Gammaproteobacteria</taxon>
        <taxon>Enterobacterales</taxon>
        <taxon>Enterobacteriaceae</taxon>
        <taxon>Pseudocitrobacter</taxon>
    </lineage>
</organism>
<evidence type="ECO:0000313" key="3">
    <source>
        <dbReference type="Proteomes" id="UP001444146"/>
    </source>
</evidence>
<evidence type="ECO:0000313" key="2">
    <source>
        <dbReference type="EMBL" id="MEO3991730.1"/>
    </source>
</evidence>
<dbReference type="EMBL" id="JAYMYY010000006">
    <property type="protein sequence ID" value="MEO3991730.1"/>
    <property type="molecule type" value="Genomic_DNA"/>
</dbReference>
<name>A0ABV0HN61_9ENTR</name>
<dbReference type="InterPro" id="IPR011990">
    <property type="entry name" value="TPR-like_helical_dom_sf"/>
</dbReference>
<feature type="signal peptide" evidence="1">
    <location>
        <begin position="1"/>
        <end position="28"/>
    </location>
</feature>
<keyword evidence="1" id="KW-0732">Signal</keyword>
<dbReference type="InterPro" id="IPR050767">
    <property type="entry name" value="Sel1_AlgK"/>
</dbReference>
<accession>A0ABV0HN61</accession>
<dbReference type="SUPFAM" id="SSF81901">
    <property type="entry name" value="HCP-like"/>
    <property type="match status" value="2"/>
</dbReference>
<dbReference type="SMART" id="SM00671">
    <property type="entry name" value="SEL1"/>
    <property type="match status" value="5"/>
</dbReference>
<comment type="caution">
    <text evidence="2">The sequence shown here is derived from an EMBL/GenBank/DDBJ whole genome shotgun (WGS) entry which is preliminary data.</text>
</comment>
<dbReference type="Gene3D" id="1.25.40.10">
    <property type="entry name" value="Tetratricopeptide repeat domain"/>
    <property type="match status" value="2"/>
</dbReference>
<evidence type="ECO:0000256" key="1">
    <source>
        <dbReference type="SAM" id="SignalP"/>
    </source>
</evidence>
<dbReference type="PANTHER" id="PTHR11102">
    <property type="entry name" value="SEL-1-LIKE PROTEIN"/>
    <property type="match status" value="1"/>
</dbReference>
<dbReference type="PANTHER" id="PTHR11102:SF160">
    <property type="entry name" value="ERAD-ASSOCIATED E3 UBIQUITIN-PROTEIN LIGASE COMPONENT HRD3"/>
    <property type="match status" value="1"/>
</dbReference>
<dbReference type="InterPro" id="IPR006597">
    <property type="entry name" value="Sel1-like"/>
</dbReference>
<dbReference type="RefSeq" id="WP_347796014.1">
    <property type="nucleotide sequence ID" value="NZ_JAYMYY010000006.1"/>
</dbReference>
<protein>
    <submittedName>
        <fullName evidence="2">Tetratricopeptide repeat protein</fullName>
    </submittedName>
</protein>
<dbReference type="Pfam" id="PF08238">
    <property type="entry name" value="Sel1"/>
    <property type="match status" value="5"/>
</dbReference>